<protein>
    <recommendedName>
        <fullName evidence="3">DUF3783 domain-containing protein</fullName>
    </recommendedName>
</protein>
<name>A0A3G9JZX9_9ACTN</name>
<organism evidence="1 2">
    <name type="scientific">Parolsenella catena</name>
    <dbReference type="NCBI Taxonomy" id="2003188"/>
    <lineage>
        <taxon>Bacteria</taxon>
        <taxon>Bacillati</taxon>
        <taxon>Actinomycetota</taxon>
        <taxon>Coriobacteriia</taxon>
        <taxon>Coriobacteriales</taxon>
        <taxon>Atopobiaceae</taxon>
        <taxon>Parolsenella</taxon>
    </lineage>
</organism>
<evidence type="ECO:0008006" key="3">
    <source>
        <dbReference type="Google" id="ProtNLM"/>
    </source>
</evidence>
<evidence type="ECO:0000313" key="1">
    <source>
        <dbReference type="EMBL" id="BBH50898.1"/>
    </source>
</evidence>
<dbReference type="RefSeq" id="WP_126423074.1">
    <property type="nucleotide sequence ID" value="NZ_AP019367.1"/>
</dbReference>
<dbReference type="InterPro" id="IPR016621">
    <property type="entry name" value="UCP014543"/>
</dbReference>
<keyword evidence="2" id="KW-1185">Reference proteome</keyword>
<dbReference type="KEGG" id="pcat:Pcatena_14850"/>
<dbReference type="Pfam" id="PF12646">
    <property type="entry name" value="DUF3783"/>
    <property type="match status" value="1"/>
</dbReference>
<dbReference type="EMBL" id="AP019367">
    <property type="protein sequence ID" value="BBH50898.1"/>
    <property type="molecule type" value="Genomic_DNA"/>
</dbReference>
<evidence type="ECO:0000313" key="2">
    <source>
        <dbReference type="Proteomes" id="UP000273154"/>
    </source>
</evidence>
<reference evidence="2" key="1">
    <citation type="submission" date="2018-11" db="EMBL/GenBank/DDBJ databases">
        <title>Comparative genomics of Parolsenella catena and Libanicoccus massiliensis: Reclassification of Libanicoccus massiliensis as Parolsenella massiliensis comb. nov.</title>
        <authorList>
            <person name="Sakamoto M."/>
            <person name="Ikeyama N."/>
            <person name="Murakami T."/>
            <person name="Mori H."/>
            <person name="Yuki M."/>
            <person name="Ohkuma M."/>
        </authorList>
    </citation>
    <scope>NUCLEOTIDE SEQUENCE [LARGE SCALE GENOMIC DNA]</scope>
    <source>
        <strain evidence="2">JCM 31932</strain>
    </source>
</reference>
<gene>
    <name evidence="1" type="ORF">Pcatena_14850</name>
</gene>
<dbReference type="OrthoDB" id="3192103at2"/>
<dbReference type="AlphaFoldDB" id="A0A3G9JZX9"/>
<accession>A0A3G9JZX9</accession>
<dbReference type="GeneID" id="88849623"/>
<dbReference type="Proteomes" id="UP000273154">
    <property type="component" value="Chromosome"/>
</dbReference>
<sequence>MSAKTSKKKPGKKVKPSRSAAAVLWGLDPSSERGAAVRTVLREMDVRARTARVEQLGLPAGVVAGGHGHVAPPAPGGVVAPDCEFALLCGFTNAQVDEFLARSREAGCVVGAKALLTSANRNWPLGRLIEAVAAEHAAMGGA</sequence>
<proteinExistence type="predicted"/>